<evidence type="ECO:0000256" key="15">
    <source>
        <dbReference type="ARBA" id="ARBA00023273"/>
    </source>
</evidence>
<dbReference type="SUPFAM" id="SSF47576">
    <property type="entry name" value="Calponin-homology domain, CH-domain"/>
    <property type="match status" value="1"/>
</dbReference>
<dbReference type="CDD" id="cd09444">
    <property type="entry name" value="LIM_Mical_like_1"/>
    <property type="match status" value="1"/>
</dbReference>
<evidence type="ECO:0000256" key="6">
    <source>
        <dbReference type="ARBA" id="ARBA00022490"/>
    </source>
</evidence>
<feature type="domain" description="BMERB" evidence="21">
    <location>
        <begin position="751"/>
        <end position="910"/>
    </location>
</feature>
<accession>A0A6P8F1Q7</accession>
<feature type="compositionally biased region" description="Low complexity" evidence="18">
    <location>
        <begin position="482"/>
        <end position="509"/>
    </location>
</feature>
<keyword evidence="9" id="KW-0967">Endosome</keyword>
<dbReference type="Pfam" id="PF00307">
    <property type="entry name" value="CH"/>
    <property type="match status" value="1"/>
</dbReference>
<dbReference type="PROSITE" id="PS50021">
    <property type="entry name" value="CH"/>
    <property type="match status" value="1"/>
</dbReference>
<evidence type="ECO:0000259" key="21">
    <source>
        <dbReference type="PROSITE" id="PS51848"/>
    </source>
</evidence>
<evidence type="ECO:0000256" key="18">
    <source>
        <dbReference type="SAM" id="MobiDB-lite"/>
    </source>
</evidence>
<dbReference type="FunFam" id="1.10.418.10:FF:000055">
    <property type="entry name" value="MICAL-like protein 2"/>
    <property type="match status" value="1"/>
</dbReference>
<keyword evidence="11 16" id="KW-0440">LIM domain</keyword>
<dbReference type="KEGG" id="char:105890712"/>
<dbReference type="SMART" id="SM01203">
    <property type="entry name" value="DUF3585"/>
    <property type="match status" value="1"/>
</dbReference>
<feature type="compositionally biased region" description="Polar residues" evidence="18">
    <location>
        <begin position="651"/>
        <end position="676"/>
    </location>
</feature>
<feature type="region of interest" description="Disordered" evidence="18">
    <location>
        <begin position="568"/>
        <end position="746"/>
    </location>
</feature>
<feature type="compositionally biased region" description="Basic and acidic residues" evidence="18">
    <location>
        <begin position="277"/>
        <end position="286"/>
    </location>
</feature>
<keyword evidence="14" id="KW-0206">Cytoskeleton</keyword>
<keyword evidence="15" id="KW-0966">Cell projection</keyword>
<dbReference type="AlphaFoldDB" id="A0A6P8F1Q7"/>
<feature type="region of interest" description="Disordered" evidence="18">
    <location>
        <begin position="250"/>
        <end position="350"/>
    </location>
</feature>
<dbReference type="InterPro" id="IPR001781">
    <property type="entry name" value="Znf_LIM"/>
</dbReference>
<dbReference type="Pfam" id="PF12130">
    <property type="entry name" value="bMERB_dom"/>
    <property type="match status" value="1"/>
</dbReference>
<gene>
    <name evidence="23" type="primary">micall2a</name>
</gene>
<dbReference type="GO" id="GO:0042995">
    <property type="term" value="C:cell projection"/>
    <property type="evidence" value="ECO:0007669"/>
    <property type="project" value="UniProtKB-SubCell"/>
</dbReference>
<evidence type="ECO:0000256" key="8">
    <source>
        <dbReference type="ARBA" id="ARBA00022723"/>
    </source>
</evidence>
<evidence type="ECO:0000256" key="17">
    <source>
        <dbReference type="SAM" id="Coils"/>
    </source>
</evidence>
<dbReference type="SMART" id="SM00033">
    <property type="entry name" value="CH"/>
    <property type="match status" value="1"/>
</dbReference>
<dbReference type="PANTHER" id="PTHR23167">
    <property type="entry name" value="CALPONIN HOMOLOGY DOMAIN-CONTAINING PROTEIN DDB_G0272472-RELATED"/>
    <property type="match status" value="1"/>
</dbReference>
<keyword evidence="7" id="KW-0597">Phosphoprotein</keyword>
<protein>
    <submittedName>
        <fullName evidence="23">MICAL-like protein 2a isoform X1</fullName>
    </submittedName>
</protein>
<dbReference type="Gene3D" id="1.10.418.10">
    <property type="entry name" value="Calponin-like domain"/>
    <property type="match status" value="1"/>
</dbReference>
<keyword evidence="6" id="KW-0963">Cytoplasm</keyword>
<feature type="compositionally biased region" description="Basic residues" evidence="18">
    <location>
        <begin position="931"/>
        <end position="943"/>
    </location>
</feature>
<dbReference type="CTD" id="327198"/>
<dbReference type="GeneID" id="105890712"/>
<comment type="subcellular location">
    <subcellularLocation>
        <location evidence="2">Cell membrane</location>
        <topology evidence="2">Peripheral membrane protein</topology>
    </subcellularLocation>
    <subcellularLocation>
        <location evidence="4">Cell projection</location>
    </subcellularLocation>
    <subcellularLocation>
        <location evidence="3">Cytoplasm</location>
        <location evidence="3">Cytoskeleton</location>
    </subcellularLocation>
    <subcellularLocation>
        <location evidence="1">Recycling endosome</location>
    </subcellularLocation>
</comment>
<feature type="domain" description="LIM zinc-binding" evidence="20">
    <location>
        <begin position="188"/>
        <end position="250"/>
    </location>
</feature>
<keyword evidence="5" id="KW-1003">Cell membrane</keyword>
<feature type="compositionally biased region" description="Polar residues" evidence="18">
    <location>
        <begin position="720"/>
        <end position="730"/>
    </location>
</feature>
<feature type="coiled-coil region" evidence="17">
    <location>
        <begin position="769"/>
        <end position="803"/>
    </location>
</feature>
<dbReference type="Gene3D" id="2.10.110.10">
    <property type="entry name" value="Cysteine Rich Protein"/>
    <property type="match status" value="1"/>
</dbReference>
<evidence type="ECO:0000256" key="1">
    <source>
        <dbReference type="ARBA" id="ARBA00004172"/>
    </source>
</evidence>
<evidence type="ECO:0000256" key="2">
    <source>
        <dbReference type="ARBA" id="ARBA00004202"/>
    </source>
</evidence>
<evidence type="ECO:0000256" key="12">
    <source>
        <dbReference type="ARBA" id="ARBA00023054"/>
    </source>
</evidence>
<evidence type="ECO:0000256" key="10">
    <source>
        <dbReference type="ARBA" id="ARBA00022833"/>
    </source>
</evidence>
<evidence type="ECO:0000256" key="14">
    <source>
        <dbReference type="ARBA" id="ARBA00023212"/>
    </source>
</evidence>
<dbReference type="SMART" id="SM00132">
    <property type="entry name" value="LIM"/>
    <property type="match status" value="1"/>
</dbReference>
<feature type="compositionally biased region" description="Pro residues" evidence="18">
    <location>
        <begin position="152"/>
        <end position="163"/>
    </location>
</feature>
<evidence type="ECO:0000259" key="19">
    <source>
        <dbReference type="PROSITE" id="PS50021"/>
    </source>
</evidence>
<dbReference type="PROSITE" id="PS51848">
    <property type="entry name" value="BMERB"/>
    <property type="match status" value="1"/>
</dbReference>
<feature type="domain" description="Calponin-homology (CH)" evidence="19">
    <location>
        <begin position="1"/>
        <end position="107"/>
    </location>
</feature>
<dbReference type="InterPro" id="IPR022735">
    <property type="entry name" value="bMERB_dom"/>
</dbReference>
<evidence type="ECO:0000313" key="23">
    <source>
        <dbReference type="RefSeq" id="XP_031422463.1"/>
    </source>
</evidence>
<evidence type="ECO:0000256" key="16">
    <source>
        <dbReference type="PROSITE-ProRule" id="PRU00125"/>
    </source>
</evidence>
<feature type="region of interest" description="Disordered" evidence="18">
    <location>
        <begin position="145"/>
        <end position="165"/>
    </location>
</feature>
<evidence type="ECO:0000256" key="5">
    <source>
        <dbReference type="ARBA" id="ARBA00022475"/>
    </source>
</evidence>
<dbReference type="GO" id="GO:0005886">
    <property type="term" value="C:plasma membrane"/>
    <property type="evidence" value="ECO:0007669"/>
    <property type="project" value="UniProtKB-SubCell"/>
</dbReference>
<evidence type="ECO:0000313" key="22">
    <source>
        <dbReference type="Proteomes" id="UP000515152"/>
    </source>
</evidence>
<dbReference type="GO" id="GO:0046872">
    <property type="term" value="F:metal ion binding"/>
    <property type="evidence" value="ECO:0007669"/>
    <property type="project" value="UniProtKB-KW"/>
</dbReference>
<dbReference type="RefSeq" id="XP_031422463.1">
    <property type="nucleotide sequence ID" value="XM_031566603.2"/>
</dbReference>
<dbReference type="InterPro" id="IPR036872">
    <property type="entry name" value="CH_dom_sf"/>
</dbReference>
<dbReference type="CDD" id="cd21253">
    <property type="entry name" value="CH_MICALL2"/>
    <property type="match status" value="1"/>
</dbReference>
<proteinExistence type="predicted"/>
<feature type="region of interest" description="Disordered" evidence="18">
    <location>
        <begin position="915"/>
        <end position="943"/>
    </location>
</feature>
<evidence type="ECO:0000256" key="13">
    <source>
        <dbReference type="ARBA" id="ARBA00023136"/>
    </source>
</evidence>
<feature type="compositionally biased region" description="Low complexity" evidence="18">
    <location>
        <begin position="622"/>
        <end position="636"/>
    </location>
</feature>
<keyword evidence="8 16" id="KW-0479">Metal-binding</keyword>
<feature type="region of interest" description="Disordered" evidence="18">
    <location>
        <begin position="420"/>
        <end position="553"/>
    </location>
</feature>
<evidence type="ECO:0000256" key="9">
    <source>
        <dbReference type="ARBA" id="ARBA00022753"/>
    </source>
</evidence>
<feature type="compositionally biased region" description="Low complexity" evidence="18">
    <location>
        <begin position="315"/>
        <end position="334"/>
    </location>
</feature>
<dbReference type="InterPro" id="IPR001715">
    <property type="entry name" value="CH_dom"/>
</dbReference>
<evidence type="ECO:0000256" key="7">
    <source>
        <dbReference type="ARBA" id="ARBA00022553"/>
    </source>
</evidence>
<keyword evidence="10 16" id="KW-0862">Zinc</keyword>
<keyword evidence="13" id="KW-0472">Membrane</keyword>
<keyword evidence="12 17" id="KW-0175">Coiled coil</keyword>
<evidence type="ECO:0000256" key="4">
    <source>
        <dbReference type="ARBA" id="ARBA00004316"/>
    </source>
</evidence>
<dbReference type="OrthoDB" id="18853at2759"/>
<dbReference type="GO" id="GO:0055037">
    <property type="term" value="C:recycling endosome"/>
    <property type="evidence" value="ECO:0007669"/>
    <property type="project" value="UniProtKB-SubCell"/>
</dbReference>
<name>A0A6P8F1Q7_CLUHA</name>
<feature type="compositionally biased region" description="Low complexity" evidence="18">
    <location>
        <begin position="581"/>
        <end position="602"/>
    </location>
</feature>
<dbReference type="PANTHER" id="PTHR23167:SF87">
    <property type="entry name" value="MICAL-LIKE PROTEIN 2"/>
    <property type="match status" value="1"/>
</dbReference>
<dbReference type="PROSITE" id="PS50023">
    <property type="entry name" value="LIM_DOMAIN_2"/>
    <property type="match status" value="1"/>
</dbReference>
<organism evidence="22 23">
    <name type="scientific">Clupea harengus</name>
    <name type="common">Atlantic herring</name>
    <dbReference type="NCBI Taxonomy" id="7950"/>
    <lineage>
        <taxon>Eukaryota</taxon>
        <taxon>Metazoa</taxon>
        <taxon>Chordata</taxon>
        <taxon>Craniata</taxon>
        <taxon>Vertebrata</taxon>
        <taxon>Euteleostomi</taxon>
        <taxon>Actinopterygii</taxon>
        <taxon>Neopterygii</taxon>
        <taxon>Teleostei</taxon>
        <taxon>Clupei</taxon>
        <taxon>Clupeiformes</taxon>
        <taxon>Clupeoidei</taxon>
        <taxon>Clupeidae</taxon>
        <taxon>Clupea</taxon>
    </lineage>
</organism>
<evidence type="ECO:0000259" key="20">
    <source>
        <dbReference type="PROSITE" id="PS50023"/>
    </source>
</evidence>
<feature type="compositionally biased region" description="Low complexity" evidence="18">
    <location>
        <begin position="443"/>
        <end position="454"/>
    </location>
</feature>
<dbReference type="Proteomes" id="UP000515152">
    <property type="component" value="Chromosome 1"/>
</dbReference>
<evidence type="ECO:0000256" key="3">
    <source>
        <dbReference type="ARBA" id="ARBA00004245"/>
    </source>
</evidence>
<dbReference type="GO" id="GO:0005856">
    <property type="term" value="C:cytoskeleton"/>
    <property type="evidence" value="ECO:0007669"/>
    <property type="project" value="UniProtKB-SubCell"/>
</dbReference>
<sequence length="943" mass="101958">MAAIKALQQWCKNQSDGYRDVAVKNMTTSFRDGLAFCALIHKYRPDLINYDSLRKEDVYENNKLAFHVAEEHLGIPALLDAEDMVALSVPDRLSILTYVSQYYNYFNGRSPIGGVGGIKRPAGSSKEEPSEKKNLPVVAKTFSPKRATENCPPAPLNQKPPPLLKSEPAGEQKAVLVESSNKTGTLNSKCAVCKTHVHLVQRHLVDGKLYHRSCFKCSECSNPLLAGAYRTGPEPGTFICSAHQKGFKSSLPRAAQKNTPGRVNPPTPATPAVDVQAPKKDPRTQPDPRPSSVLTNPVKLTPRPVDPSPAPQPWTSSAQRTQAARQRFFQSSTPAPSPAPAPASSLSSAQAPRELLAPRPAPGPSKPEEKEHARALITRKLGEGNCNNNNTAYQFGIRAASNWSGKGLCSAGAPSWRLEKRSQGTAGGGAPPAHPPTPAPVISSSSTTTSNSNSKESLWLAAIRERERVRAPHPTSTPRPSPIVTTSTTTTTTSSSSSSSASAVLASSTKARRMACSEDSADWRSKLQPSTNGPSLKTPEPSRSLPLTPVENKPVTTYKASLCINVNSTTSPMVQPPTSPPSSGYTSYKSPSVQQPRRQSSGGSDGERAFAAPVHLPSNRIPAVSSSSSASGAPSVKDPSPKPHQRGSAALGSQNEISRANGSLNGSSCRTPSVSGSVPPHRASSPKQARRGSAGPGSKKGDFISTGPTPHWITPVTVIVSPSKSTNHSALSPKDSPVEQGSTNGHYSSVETASVTQMRSPAKAHHIPMDEIVKELSEIEENLNELERDGVDLEKRLRGCEEEGKGDILIDPLMVDWFNLIHKKQGYMRRESELVYIAKTQDLEEQQPGVEGELRRLLDKPERLKSESERRQQAELMDRLLEIINDRNAIVEGLDQDRLREEEEDQQLNEMMQKLGVKKAKSKRQSSFSKLFRRKSKRVVAEG</sequence>
<dbReference type="InterPro" id="IPR050540">
    <property type="entry name" value="F-actin_Monoox_Mical"/>
</dbReference>
<dbReference type="SUPFAM" id="SSF57716">
    <property type="entry name" value="Glucocorticoid receptor-like (DNA-binding domain)"/>
    <property type="match status" value="1"/>
</dbReference>
<dbReference type="Pfam" id="PF00412">
    <property type="entry name" value="LIM"/>
    <property type="match status" value="1"/>
</dbReference>
<keyword evidence="22" id="KW-1185">Reference proteome</keyword>
<dbReference type="PROSITE" id="PS00478">
    <property type="entry name" value="LIM_DOMAIN_1"/>
    <property type="match status" value="1"/>
</dbReference>
<evidence type="ECO:0000256" key="11">
    <source>
        <dbReference type="ARBA" id="ARBA00023038"/>
    </source>
</evidence>
<reference evidence="23" key="1">
    <citation type="submission" date="2025-08" db="UniProtKB">
        <authorList>
            <consortium name="RefSeq"/>
        </authorList>
    </citation>
    <scope>IDENTIFICATION</scope>
</reference>